<evidence type="ECO:0000256" key="3">
    <source>
        <dbReference type="ARBA" id="ARBA00022741"/>
    </source>
</evidence>
<evidence type="ECO:0000313" key="8">
    <source>
        <dbReference type="Proteomes" id="UP000559256"/>
    </source>
</evidence>
<dbReference type="AlphaFoldDB" id="A0A8H5B645"/>
<dbReference type="InterPro" id="IPR027417">
    <property type="entry name" value="P-loop_NTPase"/>
</dbReference>
<evidence type="ECO:0000256" key="2">
    <source>
        <dbReference type="ARBA" id="ARBA00022705"/>
    </source>
</evidence>
<gene>
    <name evidence="7" type="ORF">D9758_018838</name>
</gene>
<sequence length="91" mass="9843">MCPPRGVYTSDKGSSAVGLTAYVTRDPDSKQLVLARRVGFGALVLSNGGGECCIDELNANDRQCWVEKEWSASRSGQSHPAWQRNGNGKDE</sequence>
<keyword evidence="2" id="KW-0235">DNA replication</keyword>
<evidence type="ECO:0000256" key="5">
    <source>
        <dbReference type="SAM" id="MobiDB-lite"/>
    </source>
</evidence>
<dbReference type="GO" id="GO:0006271">
    <property type="term" value="P:DNA strand elongation involved in DNA replication"/>
    <property type="evidence" value="ECO:0007669"/>
    <property type="project" value="TreeGrafter"/>
</dbReference>
<proteinExistence type="inferred from homology"/>
<evidence type="ECO:0000256" key="1">
    <source>
        <dbReference type="ARBA" id="ARBA00008010"/>
    </source>
</evidence>
<dbReference type="GO" id="GO:0000727">
    <property type="term" value="P:double-strand break repair via break-induced replication"/>
    <property type="evidence" value="ECO:0007669"/>
    <property type="project" value="TreeGrafter"/>
</dbReference>
<evidence type="ECO:0000313" key="7">
    <source>
        <dbReference type="EMBL" id="KAF5317450.1"/>
    </source>
</evidence>
<reference evidence="7 8" key="1">
    <citation type="journal article" date="2020" name="ISME J.">
        <title>Uncovering the hidden diversity of litter-decomposition mechanisms in mushroom-forming fungi.</title>
        <authorList>
            <person name="Floudas D."/>
            <person name="Bentzer J."/>
            <person name="Ahren D."/>
            <person name="Johansson T."/>
            <person name="Persson P."/>
            <person name="Tunlid A."/>
        </authorList>
    </citation>
    <scope>NUCLEOTIDE SEQUENCE [LARGE SCALE GENOMIC DNA]</scope>
    <source>
        <strain evidence="7 8">CBS 291.85</strain>
    </source>
</reference>
<dbReference type="Gene3D" id="3.40.50.300">
    <property type="entry name" value="P-loop containing nucleotide triphosphate hydrolases"/>
    <property type="match status" value="1"/>
</dbReference>
<comment type="similarity">
    <text evidence="1">Belongs to the MCM family.</text>
</comment>
<dbReference type="Proteomes" id="UP000559256">
    <property type="component" value="Unassembled WGS sequence"/>
</dbReference>
<dbReference type="GO" id="GO:0003697">
    <property type="term" value="F:single-stranded DNA binding"/>
    <property type="evidence" value="ECO:0007669"/>
    <property type="project" value="TreeGrafter"/>
</dbReference>
<evidence type="ECO:0000256" key="4">
    <source>
        <dbReference type="ARBA" id="ARBA00022840"/>
    </source>
</evidence>
<dbReference type="PANTHER" id="PTHR11630:SF66">
    <property type="entry name" value="DNA REPLICATION LICENSING FACTOR MCM4"/>
    <property type="match status" value="1"/>
</dbReference>
<comment type="caution">
    <text evidence="7">The sequence shown here is derived from an EMBL/GenBank/DDBJ whole genome shotgun (WGS) entry which is preliminary data.</text>
</comment>
<feature type="compositionally biased region" description="Polar residues" evidence="5">
    <location>
        <begin position="72"/>
        <end position="91"/>
    </location>
</feature>
<dbReference type="PROSITE" id="PS50051">
    <property type="entry name" value="MCM_2"/>
    <property type="match status" value="1"/>
</dbReference>
<dbReference type="PANTHER" id="PTHR11630">
    <property type="entry name" value="DNA REPLICATION LICENSING FACTOR MCM FAMILY MEMBER"/>
    <property type="match status" value="1"/>
</dbReference>
<dbReference type="GO" id="GO:0005524">
    <property type="term" value="F:ATP binding"/>
    <property type="evidence" value="ECO:0007669"/>
    <property type="project" value="UniProtKB-KW"/>
</dbReference>
<dbReference type="Pfam" id="PF00493">
    <property type="entry name" value="MCM"/>
    <property type="match status" value="1"/>
</dbReference>
<evidence type="ECO:0000259" key="6">
    <source>
        <dbReference type="PROSITE" id="PS50051"/>
    </source>
</evidence>
<organism evidence="7 8">
    <name type="scientific">Tetrapyrgos nigripes</name>
    <dbReference type="NCBI Taxonomy" id="182062"/>
    <lineage>
        <taxon>Eukaryota</taxon>
        <taxon>Fungi</taxon>
        <taxon>Dikarya</taxon>
        <taxon>Basidiomycota</taxon>
        <taxon>Agaricomycotina</taxon>
        <taxon>Agaricomycetes</taxon>
        <taxon>Agaricomycetidae</taxon>
        <taxon>Agaricales</taxon>
        <taxon>Marasmiineae</taxon>
        <taxon>Marasmiaceae</taxon>
        <taxon>Tetrapyrgos</taxon>
    </lineage>
</organism>
<dbReference type="GO" id="GO:0042555">
    <property type="term" value="C:MCM complex"/>
    <property type="evidence" value="ECO:0007669"/>
    <property type="project" value="TreeGrafter"/>
</dbReference>
<dbReference type="InterPro" id="IPR031327">
    <property type="entry name" value="MCM"/>
</dbReference>
<name>A0A8H5B645_9AGAR</name>
<accession>A0A8H5B645</accession>
<dbReference type="OrthoDB" id="10251574at2759"/>
<feature type="domain" description="MCM C-terminal AAA(+) ATPase" evidence="6">
    <location>
        <begin position="1"/>
        <end position="58"/>
    </location>
</feature>
<dbReference type="EMBL" id="JAACJM010000482">
    <property type="protein sequence ID" value="KAF5317450.1"/>
    <property type="molecule type" value="Genomic_DNA"/>
</dbReference>
<keyword evidence="3" id="KW-0547">Nucleotide-binding</keyword>
<feature type="region of interest" description="Disordered" evidence="5">
    <location>
        <begin position="70"/>
        <end position="91"/>
    </location>
</feature>
<keyword evidence="4" id="KW-0067">ATP-binding</keyword>
<keyword evidence="8" id="KW-1185">Reference proteome</keyword>
<dbReference type="GO" id="GO:0005634">
    <property type="term" value="C:nucleus"/>
    <property type="evidence" value="ECO:0007669"/>
    <property type="project" value="TreeGrafter"/>
</dbReference>
<dbReference type="InterPro" id="IPR001208">
    <property type="entry name" value="MCM_dom"/>
</dbReference>
<dbReference type="GO" id="GO:0017116">
    <property type="term" value="F:single-stranded DNA helicase activity"/>
    <property type="evidence" value="ECO:0007669"/>
    <property type="project" value="TreeGrafter"/>
</dbReference>
<protein>
    <recommendedName>
        <fullName evidence="6">MCM C-terminal AAA(+) ATPase domain-containing protein</fullName>
    </recommendedName>
</protein>
<dbReference type="GO" id="GO:1902975">
    <property type="term" value="P:mitotic DNA replication initiation"/>
    <property type="evidence" value="ECO:0007669"/>
    <property type="project" value="TreeGrafter"/>
</dbReference>